<reference evidence="5 6" key="1">
    <citation type="submission" date="2019-06" db="EMBL/GenBank/DDBJ databases">
        <title>Whole genome shotgun sequence of Nitrobacter winogradskyi NBRC 14297.</title>
        <authorList>
            <person name="Hosoyama A."/>
            <person name="Uohara A."/>
            <person name="Ohji S."/>
            <person name="Ichikawa N."/>
        </authorList>
    </citation>
    <scope>NUCLEOTIDE SEQUENCE [LARGE SCALE GENOMIC DNA]</scope>
    <source>
        <strain evidence="5 6">NBRC 14297</strain>
    </source>
</reference>
<dbReference type="Gene3D" id="1.10.260.40">
    <property type="entry name" value="lambda repressor-like DNA-binding domains"/>
    <property type="match status" value="1"/>
</dbReference>
<evidence type="ECO:0000256" key="3">
    <source>
        <dbReference type="HAMAP-Rule" id="MF_00535"/>
    </source>
</evidence>
<organism evidence="5 6">
    <name type="scientific">Nitrobacter winogradskyi</name>
    <name type="common">Nitrobacter agilis</name>
    <dbReference type="NCBI Taxonomy" id="913"/>
    <lineage>
        <taxon>Bacteria</taxon>
        <taxon>Pseudomonadati</taxon>
        <taxon>Pseudomonadota</taxon>
        <taxon>Alphaproteobacteria</taxon>
        <taxon>Hyphomicrobiales</taxon>
        <taxon>Nitrobacteraceae</taxon>
        <taxon>Nitrobacter</taxon>
    </lineage>
</organism>
<dbReference type="GO" id="GO:0008824">
    <property type="term" value="F:cyanate hydratase activity"/>
    <property type="evidence" value="ECO:0007669"/>
    <property type="project" value="UniProtKB-UniRule"/>
</dbReference>
<dbReference type="InterPro" id="IPR008076">
    <property type="entry name" value="Cyanase"/>
</dbReference>
<dbReference type="InterPro" id="IPR036581">
    <property type="entry name" value="Cyanate_lyase_C_sf"/>
</dbReference>
<dbReference type="AlphaFoldDB" id="A0A4Y3W9C2"/>
<dbReference type="PANTHER" id="PTHR34186:SF2">
    <property type="entry name" value="CYANATE HYDRATASE"/>
    <property type="match status" value="1"/>
</dbReference>
<comment type="similarity">
    <text evidence="3">Belongs to the cyanase family.</text>
</comment>
<gene>
    <name evidence="3 5" type="primary">cynS</name>
    <name evidence="5" type="ORF">NWI01_14660</name>
</gene>
<dbReference type="Pfam" id="PF21291">
    <property type="entry name" value="CYNS_N"/>
    <property type="match status" value="1"/>
</dbReference>
<evidence type="ECO:0000313" key="6">
    <source>
        <dbReference type="Proteomes" id="UP000318825"/>
    </source>
</evidence>
<feature type="active site" evidence="3">
    <location>
        <position position="92"/>
    </location>
</feature>
<dbReference type="EC" id="4.2.1.104" evidence="3"/>
<dbReference type="Pfam" id="PF02560">
    <property type="entry name" value="Cyanate_lyase"/>
    <property type="match status" value="1"/>
</dbReference>
<dbReference type="PANTHER" id="PTHR34186">
    <property type="entry name" value="CYANATE HYDRATASE"/>
    <property type="match status" value="1"/>
</dbReference>
<dbReference type="HAMAP" id="MF_00535">
    <property type="entry name" value="Cyanate_hydrat"/>
    <property type="match status" value="1"/>
</dbReference>
<comment type="function">
    <text evidence="1 3">Catalyzes the reaction of cyanate with bicarbonate to produce ammonia and carbon dioxide.</text>
</comment>
<dbReference type="CDD" id="cd00559">
    <property type="entry name" value="Cyanase_C"/>
    <property type="match status" value="1"/>
</dbReference>
<evidence type="ECO:0000313" key="5">
    <source>
        <dbReference type="EMBL" id="GEC15574.1"/>
    </source>
</evidence>
<dbReference type="SMART" id="SM01116">
    <property type="entry name" value="Cyanate_lyase"/>
    <property type="match status" value="1"/>
</dbReference>
<comment type="caution">
    <text evidence="5">The sequence shown here is derived from an EMBL/GenBank/DDBJ whole genome shotgun (WGS) entry which is preliminary data.</text>
</comment>
<dbReference type="SUPFAM" id="SSF47413">
    <property type="entry name" value="lambda repressor-like DNA-binding domains"/>
    <property type="match status" value="1"/>
</dbReference>
<dbReference type="OMA" id="YELVMIN"/>
<feature type="domain" description="Cyanate lyase C-terminal" evidence="4">
    <location>
        <begin position="76"/>
        <end position="147"/>
    </location>
</feature>
<dbReference type="RefSeq" id="WP_011314583.1">
    <property type="nucleotide sequence ID" value="NZ_BJNF01000032.1"/>
</dbReference>
<dbReference type="SUPFAM" id="SSF55234">
    <property type="entry name" value="Cyanase C-terminal domain"/>
    <property type="match status" value="1"/>
</dbReference>
<dbReference type="InterPro" id="IPR010982">
    <property type="entry name" value="Lambda_DNA-bd_dom_sf"/>
</dbReference>
<dbReference type="NCBIfam" id="TIGR00673">
    <property type="entry name" value="cynS"/>
    <property type="match status" value="1"/>
</dbReference>
<dbReference type="InterPro" id="IPR048564">
    <property type="entry name" value="CYNS_N"/>
</dbReference>
<dbReference type="PRINTS" id="PR01693">
    <property type="entry name" value="CYANASE"/>
</dbReference>
<dbReference type="PIRSF" id="PIRSF001263">
    <property type="entry name" value="Cyanate_hydratas"/>
    <property type="match status" value="1"/>
</dbReference>
<keyword evidence="2 3" id="KW-0456">Lyase</keyword>
<dbReference type="OrthoDB" id="9785870at2"/>
<feature type="active site" evidence="3">
    <location>
        <position position="115"/>
    </location>
</feature>
<evidence type="ECO:0000259" key="4">
    <source>
        <dbReference type="SMART" id="SM01116"/>
    </source>
</evidence>
<name>A0A4Y3W9C2_NITWI</name>
<comment type="catalytic activity">
    <reaction evidence="3">
        <text>cyanate + hydrogencarbonate + 3 H(+) = NH4(+) + 2 CO2</text>
        <dbReference type="Rhea" id="RHEA:11120"/>
        <dbReference type="ChEBI" id="CHEBI:15378"/>
        <dbReference type="ChEBI" id="CHEBI:16526"/>
        <dbReference type="ChEBI" id="CHEBI:17544"/>
        <dbReference type="ChEBI" id="CHEBI:28938"/>
        <dbReference type="ChEBI" id="CHEBI:29195"/>
        <dbReference type="EC" id="4.2.1.104"/>
    </reaction>
</comment>
<accession>A0A4Y3W9C2</accession>
<protein>
    <recommendedName>
        <fullName evidence="3">Cyanate hydratase</fullName>
        <shortName evidence="3">Cyanase</shortName>
        <ecNumber evidence="3">4.2.1.104</ecNumber>
    </recommendedName>
    <alternativeName>
        <fullName evidence="3">Cyanate hydrolase</fullName>
    </alternativeName>
    <alternativeName>
        <fullName evidence="3">Cyanate lyase</fullName>
    </alternativeName>
</protein>
<dbReference type="EMBL" id="BJNF01000032">
    <property type="protein sequence ID" value="GEC15574.1"/>
    <property type="molecule type" value="Genomic_DNA"/>
</dbReference>
<evidence type="ECO:0000256" key="2">
    <source>
        <dbReference type="ARBA" id="ARBA00023239"/>
    </source>
</evidence>
<dbReference type="Gene3D" id="3.30.1160.10">
    <property type="entry name" value="Cyanate lyase, C-terminal domain"/>
    <property type="match status" value="1"/>
</dbReference>
<dbReference type="InterPro" id="IPR003712">
    <property type="entry name" value="Cyanate_lyase_C"/>
</dbReference>
<dbReference type="GO" id="GO:0003677">
    <property type="term" value="F:DNA binding"/>
    <property type="evidence" value="ECO:0007669"/>
    <property type="project" value="InterPro"/>
</dbReference>
<feature type="active site" evidence="3">
    <location>
        <position position="89"/>
    </location>
</feature>
<sequence length="162" mass="17920">MKRSDLTEKILDIKREKEWSWSYIAGEIGGCSDILIVSALLGHMKLTKSQAAVAGKLFGLSKTEIAMLNEVPVRGAGVPMPPTDPLIYRLYELVMINGPALKVLIEEEFGDGIMSAIDFDLELARVASPKGDRVKIGMCGKFLPFKYTAASEQHRERHLEEA</sequence>
<dbReference type="NCBIfam" id="NF002773">
    <property type="entry name" value="PRK02866.1"/>
    <property type="match status" value="1"/>
</dbReference>
<dbReference type="Proteomes" id="UP000318825">
    <property type="component" value="Unassembled WGS sequence"/>
</dbReference>
<proteinExistence type="inferred from homology"/>
<evidence type="ECO:0000256" key="1">
    <source>
        <dbReference type="ARBA" id="ARBA00003561"/>
    </source>
</evidence>